<reference evidence="2 3" key="1">
    <citation type="submission" date="2018-11" db="EMBL/GenBank/DDBJ databases">
        <authorList>
            <consortium name="Pathogen Informatics"/>
        </authorList>
    </citation>
    <scope>NUCLEOTIDE SEQUENCE [LARGE SCALE GENOMIC DNA]</scope>
</reference>
<sequence length="239" mass="27020">MIVGSVDLDDSISQMVCIKEQIIECRSTRLRDNSNTVPMLFAINKTDLPSAKWEIDYDEIFGKIFALGRMPKLASASTSLQKYEALVSDSDTDDGVANKVMRRLKKRFSRESSMQQRLQQLISLIQHTPVKPARLSNTFPQRSSSAAECRSVAEKMSETTENSKTEKPSKEEQHDEDERRKPKELTARSSPTKKPRQILKSIKSLDLKKIDFNSSEICSSSRTRILQTLGADDKKCSLS</sequence>
<dbReference type="AlphaFoldDB" id="A0A3P6P724"/>
<feature type="compositionally biased region" description="Basic and acidic residues" evidence="1">
    <location>
        <begin position="151"/>
        <end position="186"/>
    </location>
</feature>
<dbReference type="EMBL" id="UYRT01000973">
    <property type="protein sequence ID" value="VDK29027.1"/>
    <property type="molecule type" value="Genomic_DNA"/>
</dbReference>
<gene>
    <name evidence="2" type="ORF">GPUH_LOCUS921</name>
</gene>
<organism evidence="2 3">
    <name type="scientific">Gongylonema pulchrum</name>
    <dbReference type="NCBI Taxonomy" id="637853"/>
    <lineage>
        <taxon>Eukaryota</taxon>
        <taxon>Metazoa</taxon>
        <taxon>Ecdysozoa</taxon>
        <taxon>Nematoda</taxon>
        <taxon>Chromadorea</taxon>
        <taxon>Rhabditida</taxon>
        <taxon>Spirurina</taxon>
        <taxon>Spiruromorpha</taxon>
        <taxon>Spiruroidea</taxon>
        <taxon>Gongylonematidae</taxon>
        <taxon>Gongylonema</taxon>
    </lineage>
</organism>
<keyword evidence="3" id="KW-1185">Reference proteome</keyword>
<name>A0A3P6P724_9BILA</name>
<protein>
    <submittedName>
        <fullName evidence="2">Uncharacterized protein</fullName>
    </submittedName>
</protein>
<evidence type="ECO:0000256" key="1">
    <source>
        <dbReference type="SAM" id="MobiDB-lite"/>
    </source>
</evidence>
<dbReference type="Proteomes" id="UP000271098">
    <property type="component" value="Unassembled WGS sequence"/>
</dbReference>
<feature type="region of interest" description="Disordered" evidence="1">
    <location>
        <begin position="133"/>
        <end position="200"/>
    </location>
</feature>
<evidence type="ECO:0000313" key="3">
    <source>
        <dbReference type="Proteomes" id="UP000271098"/>
    </source>
</evidence>
<evidence type="ECO:0000313" key="2">
    <source>
        <dbReference type="EMBL" id="VDK29027.1"/>
    </source>
</evidence>
<proteinExistence type="predicted"/>
<feature type="compositionally biased region" description="Polar residues" evidence="1">
    <location>
        <begin position="135"/>
        <end position="146"/>
    </location>
</feature>
<accession>A0A3P6P724</accession>
<dbReference type="OrthoDB" id="265044at2759"/>